<evidence type="ECO:0000313" key="5">
    <source>
        <dbReference type="Proteomes" id="UP000078576"/>
    </source>
</evidence>
<dbReference type="SUPFAM" id="SSF52540">
    <property type="entry name" value="P-loop containing nucleoside triphosphate hydrolases"/>
    <property type="match status" value="1"/>
</dbReference>
<accession>A0A194V5X7</accession>
<dbReference type="STRING" id="694573.A0A194V5X7"/>
<evidence type="ECO:0000256" key="1">
    <source>
        <dbReference type="ARBA" id="ARBA00022741"/>
    </source>
</evidence>
<feature type="region of interest" description="Disordered" evidence="2">
    <location>
        <begin position="1"/>
        <end position="41"/>
    </location>
</feature>
<dbReference type="Pfam" id="PF04548">
    <property type="entry name" value="AIG1"/>
    <property type="match status" value="1"/>
</dbReference>
<protein>
    <submittedName>
        <fullName evidence="4">GTPase IMAP family member 4</fullName>
    </submittedName>
</protein>
<dbReference type="InterPro" id="IPR006703">
    <property type="entry name" value="G_AIG1"/>
</dbReference>
<evidence type="ECO:0000259" key="3">
    <source>
        <dbReference type="Pfam" id="PF04548"/>
    </source>
</evidence>
<reference evidence="5" key="1">
    <citation type="submission" date="2014-12" db="EMBL/GenBank/DDBJ databases">
        <title>Genome Sequence of Valsa Canker Pathogens Uncovers a Specific Adaption of Colonization on Woody Bark.</title>
        <authorList>
            <person name="Yin Z."/>
            <person name="Liu H."/>
            <person name="Gao X."/>
            <person name="Li Z."/>
            <person name="Song N."/>
            <person name="Ke X."/>
            <person name="Dai Q."/>
            <person name="Wu Y."/>
            <person name="Sun Y."/>
            <person name="Xu J.-R."/>
            <person name="Kang Z.K."/>
            <person name="Wang L."/>
            <person name="Huang L."/>
        </authorList>
    </citation>
    <scope>NUCLEOTIDE SEQUENCE [LARGE SCALE GENOMIC DNA]</scope>
    <source>
        <strain evidence="5">SXYL134</strain>
    </source>
</reference>
<name>A0A194V5X7_CYTMA</name>
<dbReference type="EMBL" id="KN714727">
    <property type="protein sequence ID" value="KUI59246.1"/>
    <property type="molecule type" value="Genomic_DNA"/>
</dbReference>
<dbReference type="OrthoDB" id="8954335at2759"/>
<dbReference type="CDD" id="cd00882">
    <property type="entry name" value="Ras_like_GTPase"/>
    <property type="match status" value="1"/>
</dbReference>
<keyword evidence="1" id="KW-0547">Nucleotide-binding</keyword>
<gene>
    <name evidence="4" type="ORF">VP1G_06520</name>
</gene>
<dbReference type="Proteomes" id="UP000078576">
    <property type="component" value="Unassembled WGS sequence"/>
</dbReference>
<sequence length="364" mass="40634">MADRNALGHDPGQELPSSSDTGDCLPPSVGESITKPTKTDEAPIQRRSILVLGVTGSGKSSFIKAVSGHDVEVGHHGDSCTRCVKRYPVKRSESPNTEFVLIDTPGFDDPHMDNSHILQMIAKCIEDKDTPRISGVIYMHSIIDTRTVSDQKVQLELLKAMCGERFYGHIVICTTMWNSIPRDFRAPYQILKYHARVNTLFETSSVFKQLMHGKAGYAEFWGEVKVPRPCFEDILKHFASRGEAPAMAFHELLACRNQDSTRKEAGFINQHHEKRPQRPKSFGQEKQTSQGADQKGVAREEHQANENSRYVEDSHPSSKSQTVDGNERRSIASMGKETLARFRPGKGKDTHVGDMTVEGTNCPR</sequence>
<evidence type="ECO:0000313" key="4">
    <source>
        <dbReference type="EMBL" id="KUI59246.1"/>
    </source>
</evidence>
<feature type="compositionally biased region" description="Basic and acidic residues" evidence="2">
    <location>
        <begin position="296"/>
        <end position="316"/>
    </location>
</feature>
<evidence type="ECO:0000256" key="2">
    <source>
        <dbReference type="SAM" id="MobiDB-lite"/>
    </source>
</evidence>
<dbReference type="GO" id="GO:0005525">
    <property type="term" value="F:GTP binding"/>
    <property type="evidence" value="ECO:0007669"/>
    <property type="project" value="InterPro"/>
</dbReference>
<organism evidence="4 5">
    <name type="scientific">Cytospora mali</name>
    <name type="common">Apple Valsa canker fungus</name>
    <name type="synonym">Valsa mali</name>
    <dbReference type="NCBI Taxonomy" id="578113"/>
    <lineage>
        <taxon>Eukaryota</taxon>
        <taxon>Fungi</taxon>
        <taxon>Dikarya</taxon>
        <taxon>Ascomycota</taxon>
        <taxon>Pezizomycotina</taxon>
        <taxon>Sordariomycetes</taxon>
        <taxon>Sordariomycetidae</taxon>
        <taxon>Diaporthales</taxon>
        <taxon>Cytosporaceae</taxon>
        <taxon>Cytospora</taxon>
    </lineage>
</organism>
<proteinExistence type="predicted"/>
<feature type="domain" description="AIG1-type G" evidence="3">
    <location>
        <begin position="48"/>
        <end position="178"/>
    </location>
</feature>
<keyword evidence="5" id="KW-1185">Reference proteome</keyword>
<feature type="region of interest" description="Disordered" evidence="2">
    <location>
        <begin position="268"/>
        <end position="364"/>
    </location>
</feature>
<dbReference type="Gene3D" id="3.40.50.300">
    <property type="entry name" value="P-loop containing nucleotide triphosphate hydrolases"/>
    <property type="match status" value="1"/>
</dbReference>
<dbReference type="AlphaFoldDB" id="A0A194V5X7"/>
<dbReference type="InterPro" id="IPR027417">
    <property type="entry name" value="P-loop_NTPase"/>
</dbReference>